<dbReference type="Pfam" id="PF05866">
    <property type="entry name" value="RusA"/>
    <property type="match status" value="1"/>
</dbReference>
<protein>
    <recommendedName>
        <fullName evidence="4">Crossover junction endodeoxyribonuclease RusA</fullName>
        <ecNumber evidence="14">3.1.21.10</ecNumber>
    </recommendedName>
    <alternativeName>
        <fullName evidence="15">Holliday junction nuclease RusA</fullName>
    </alternativeName>
    <alternativeName>
        <fullName evidence="16">Holliday junction resolvase</fullName>
    </alternativeName>
</protein>
<dbReference type="EMBL" id="JAURUR010000002">
    <property type="protein sequence ID" value="MDP9763861.1"/>
    <property type="molecule type" value="Genomic_DNA"/>
</dbReference>
<keyword evidence="12" id="KW-0234">DNA repair</keyword>
<reference evidence="17 18" key="1">
    <citation type="submission" date="2023-07" db="EMBL/GenBank/DDBJ databases">
        <title>Genomic Encyclopedia of Type Strains, Phase IV (KMG-IV): sequencing the most valuable type-strain genomes for metagenomic binning, comparative biology and taxonomic classification.</title>
        <authorList>
            <person name="Goeker M."/>
        </authorList>
    </citation>
    <scope>NUCLEOTIDE SEQUENCE [LARGE SCALE GENOMIC DNA]</scope>
    <source>
        <strain evidence="17 18">NIO-1023</strain>
    </source>
</reference>
<sequence length="122" mass="13414">MNSIWRAVVITVKDKPQARVLLSQAGRDYRRAVQSVIASLGHPTCPPGARLHLHLVACPPDRRARDLSNLPKALEDALTHAHVWADDSLIDRLTVDRGPLTPGGRVDVVITTLTATLFEDLR</sequence>
<keyword evidence="7" id="KW-0255">Endonuclease</keyword>
<keyword evidence="5" id="KW-0540">Nuclease</keyword>
<evidence type="ECO:0000256" key="15">
    <source>
        <dbReference type="ARBA" id="ARBA00030920"/>
    </source>
</evidence>
<proteinExistence type="inferred from homology"/>
<dbReference type="Gene3D" id="3.30.1330.70">
    <property type="entry name" value="Holliday junction resolvase RusA"/>
    <property type="match status" value="1"/>
</dbReference>
<keyword evidence="11" id="KW-0233">DNA recombination</keyword>
<evidence type="ECO:0000256" key="10">
    <source>
        <dbReference type="ARBA" id="ARBA00022842"/>
    </source>
</evidence>
<evidence type="ECO:0000256" key="12">
    <source>
        <dbReference type="ARBA" id="ARBA00023204"/>
    </source>
</evidence>
<comment type="catalytic activity">
    <reaction evidence="13">
        <text>Endonucleolytic cleavage at a junction such as a reciprocal single-stranded crossover between two homologous DNA duplexes (Holliday junction).</text>
        <dbReference type="EC" id="3.1.21.10"/>
    </reaction>
</comment>
<comment type="subunit">
    <text evidence="3">Homodimer.</text>
</comment>
<organism evidence="17 18">
    <name type="scientific">Deinococcus enclensis</name>
    <dbReference type="NCBI Taxonomy" id="1049582"/>
    <lineage>
        <taxon>Bacteria</taxon>
        <taxon>Thermotogati</taxon>
        <taxon>Deinococcota</taxon>
        <taxon>Deinococci</taxon>
        <taxon>Deinococcales</taxon>
        <taxon>Deinococcaceae</taxon>
        <taxon>Deinococcus</taxon>
    </lineage>
</organism>
<dbReference type="EC" id="3.1.21.10" evidence="14"/>
<dbReference type="RefSeq" id="WP_307465013.1">
    <property type="nucleotide sequence ID" value="NZ_JAURUR010000002.1"/>
</dbReference>
<dbReference type="SUPFAM" id="SSF103084">
    <property type="entry name" value="Holliday junction resolvase RusA"/>
    <property type="match status" value="1"/>
</dbReference>
<evidence type="ECO:0000256" key="7">
    <source>
        <dbReference type="ARBA" id="ARBA00022759"/>
    </source>
</evidence>
<comment type="similarity">
    <text evidence="2">Belongs to the RusA family.</text>
</comment>
<evidence type="ECO:0000256" key="1">
    <source>
        <dbReference type="ARBA" id="ARBA00001946"/>
    </source>
</evidence>
<evidence type="ECO:0000256" key="6">
    <source>
        <dbReference type="ARBA" id="ARBA00022723"/>
    </source>
</evidence>
<evidence type="ECO:0000313" key="17">
    <source>
        <dbReference type="EMBL" id="MDP9763861.1"/>
    </source>
</evidence>
<evidence type="ECO:0000256" key="11">
    <source>
        <dbReference type="ARBA" id="ARBA00023172"/>
    </source>
</evidence>
<dbReference type="InterPro" id="IPR008822">
    <property type="entry name" value="Endonuclease_RusA-like"/>
</dbReference>
<dbReference type="Proteomes" id="UP001232163">
    <property type="component" value="Unassembled WGS sequence"/>
</dbReference>
<name>A0ABT9MBA9_9DEIO</name>
<dbReference type="InterPro" id="IPR036614">
    <property type="entry name" value="RusA-like_sf"/>
</dbReference>
<accession>A0ABT9MBA9</accession>
<dbReference type="InterPro" id="IPR016281">
    <property type="entry name" value="Endonuclease_RusA"/>
</dbReference>
<evidence type="ECO:0000256" key="5">
    <source>
        <dbReference type="ARBA" id="ARBA00022722"/>
    </source>
</evidence>
<evidence type="ECO:0000256" key="9">
    <source>
        <dbReference type="ARBA" id="ARBA00022801"/>
    </source>
</evidence>
<evidence type="ECO:0000256" key="4">
    <source>
        <dbReference type="ARBA" id="ARBA00014885"/>
    </source>
</evidence>
<evidence type="ECO:0000256" key="14">
    <source>
        <dbReference type="ARBA" id="ARBA00029488"/>
    </source>
</evidence>
<dbReference type="GO" id="GO:0008821">
    <property type="term" value="F:crossover junction DNA endonuclease activity"/>
    <property type="evidence" value="ECO:0007669"/>
    <property type="project" value="UniProtKB-EC"/>
</dbReference>
<keyword evidence="10" id="KW-0460">Magnesium</keyword>
<keyword evidence="6" id="KW-0479">Metal-binding</keyword>
<evidence type="ECO:0000256" key="16">
    <source>
        <dbReference type="ARBA" id="ARBA00031953"/>
    </source>
</evidence>
<evidence type="ECO:0000256" key="8">
    <source>
        <dbReference type="ARBA" id="ARBA00022763"/>
    </source>
</evidence>
<evidence type="ECO:0000256" key="2">
    <source>
        <dbReference type="ARBA" id="ARBA00008865"/>
    </source>
</evidence>
<gene>
    <name evidence="17" type="ORF">QO006_001278</name>
</gene>
<comment type="caution">
    <text evidence="17">The sequence shown here is derived from an EMBL/GenBank/DDBJ whole genome shotgun (WGS) entry which is preliminary data.</text>
</comment>
<evidence type="ECO:0000256" key="13">
    <source>
        <dbReference type="ARBA" id="ARBA00029354"/>
    </source>
</evidence>
<keyword evidence="8" id="KW-0227">DNA damage</keyword>
<comment type="cofactor">
    <cofactor evidence="1">
        <name>Mg(2+)</name>
        <dbReference type="ChEBI" id="CHEBI:18420"/>
    </cofactor>
</comment>
<evidence type="ECO:0000313" key="18">
    <source>
        <dbReference type="Proteomes" id="UP001232163"/>
    </source>
</evidence>
<dbReference type="PIRSF" id="PIRSF001007">
    <property type="entry name" value="RusA"/>
    <property type="match status" value="1"/>
</dbReference>
<keyword evidence="9 17" id="KW-0378">Hydrolase</keyword>
<keyword evidence="18" id="KW-1185">Reference proteome</keyword>
<evidence type="ECO:0000256" key="3">
    <source>
        <dbReference type="ARBA" id="ARBA00011738"/>
    </source>
</evidence>